<gene>
    <name evidence="1" type="ORF">ACFODT_07030</name>
</gene>
<dbReference type="Proteomes" id="UP001595384">
    <property type="component" value="Unassembled WGS sequence"/>
</dbReference>
<protein>
    <submittedName>
        <fullName evidence="1">Uncharacterized protein</fullName>
    </submittedName>
</protein>
<accession>A0ABV7C864</accession>
<dbReference type="RefSeq" id="WP_123014423.1">
    <property type="nucleotide sequence ID" value="NZ_AP024912.1"/>
</dbReference>
<proteinExistence type="predicted"/>
<dbReference type="EMBL" id="JBHRSE010000043">
    <property type="protein sequence ID" value="MFC3023574.1"/>
    <property type="molecule type" value="Genomic_DNA"/>
</dbReference>
<comment type="caution">
    <text evidence="1">The sequence shown here is derived from an EMBL/GenBank/DDBJ whole genome shotgun (WGS) entry which is preliminary data.</text>
</comment>
<sequence length="370" mass="41046">MQSIDKAPQIPVQATPVNTGIAGQSPDGSIIGGGACESFGFASTLIEGTKQTATVDITRRYSLCDTAACSSAFYAYDLQKIVLDFLDSAEQDFLQPQDEDRLVRKYALRHRHNIPKVQNKLIQLRKNLNDQGYAALVPQYLYWPLTAVGSNEKSQNYGFSDGGTFENTGLLGLLAQTTGDIKAVAFINCEMPLSLAENNTVIADDQLSRLFGYKGYSELKGRYPSYNGMSPSEPMSYAQLFSDEQGEFADLLSQLAKHSSKDNQLGHNIAWAKQQLTTVTNPVAAITAGRNVEVIWVYNTPVASWQNQITDPDLIKDLTQNQDGELENFPNYSTFFQFHLDNYAVNVLAQLKAWEVNELYETITDMLEGK</sequence>
<evidence type="ECO:0000313" key="2">
    <source>
        <dbReference type="Proteomes" id="UP001595384"/>
    </source>
</evidence>
<organism evidence="1 2">
    <name type="scientific">Vibrio zhugei</name>
    <dbReference type="NCBI Taxonomy" id="2479546"/>
    <lineage>
        <taxon>Bacteria</taxon>
        <taxon>Pseudomonadati</taxon>
        <taxon>Pseudomonadota</taxon>
        <taxon>Gammaproteobacteria</taxon>
        <taxon>Vibrionales</taxon>
        <taxon>Vibrionaceae</taxon>
        <taxon>Vibrio</taxon>
    </lineage>
</organism>
<reference evidence="2" key="1">
    <citation type="journal article" date="2019" name="Int. J. Syst. Evol. Microbiol.">
        <title>The Global Catalogue of Microorganisms (GCM) 10K type strain sequencing project: providing services to taxonomists for standard genome sequencing and annotation.</title>
        <authorList>
            <consortium name="The Broad Institute Genomics Platform"/>
            <consortium name="The Broad Institute Genome Sequencing Center for Infectious Disease"/>
            <person name="Wu L."/>
            <person name="Ma J."/>
        </authorList>
    </citation>
    <scope>NUCLEOTIDE SEQUENCE [LARGE SCALE GENOMIC DNA]</scope>
    <source>
        <strain evidence="2">KCTC 62784</strain>
    </source>
</reference>
<keyword evidence="2" id="KW-1185">Reference proteome</keyword>
<evidence type="ECO:0000313" key="1">
    <source>
        <dbReference type="EMBL" id="MFC3023574.1"/>
    </source>
</evidence>
<name>A0ABV7C864_9VIBR</name>